<evidence type="ECO:0000256" key="1">
    <source>
        <dbReference type="SAM" id="MobiDB-lite"/>
    </source>
</evidence>
<accession>A0A0D6JM91</accession>
<sequence>MSDRTFSDAVADPYDAPPLSFTDREDRTIEVRAHDGSDEELEALVEMYDAFDPSDRAQGIPPGREDRIRDWLENILDEDCLNVIAWDGDEVAGHATLVPDGDAYELAIFVHQTYQRAGIGTRLIKALLGYGRVSGVEKVWLTVERWNRAAVGLYQTVGFETSDAESFELEMTIRLAEPPDQEGG</sequence>
<feature type="domain" description="N-acetyltransferase" evidence="2">
    <location>
        <begin position="29"/>
        <end position="180"/>
    </location>
</feature>
<dbReference type="GO" id="GO:0016747">
    <property type="term" value="F:acyltransferase activity, transferring groups other than amino-acyl groups"/>
    <property type="evidence" value="ECO:0007669"/>
    <property type="project" value="InterPro"/>
</dbReference>
<keyword evidence="4" id="KW-1185">Reference proteome</keyword>
<feature type="region of interest" description="Disordered" evidence="1">
    <location>
        <begin position="1"/>
        <end position="27"/>
    </location>
</feature>
<dbReference type="PROSITE" id="PS51186">
    <property type="entry name" value="GNAT"/>
    <property type="match status" value="1"/>
</dbReference>
<dbReference type="Gene3D" id="3.40.630.30">
    <property type="match status" value="1"/>
</dbReference>
<dbReference type="CDD" id="cd04301">
    <property type="entry name" value="NAT_SF"/>
    <property type="match status" value="1"/>
</dbReference>
<dbReference type="InterPro" id="IPR016181">
    <property type="entry name" value="Acyl_CoA_acyltransferase"/>
</dbReference>
<evidence type="ECO:0000313" key="4">
    <source>
        <dbReference type="Proteomes" id="UP000198902"/>
    </source>
</evidence>
<evidence type="ECO:0000259" key="2">
    <source>
        <dbReference type="PROSITE" id="PS51186"/>
    </source>
</evidence>
<dbReference type="Pfam" id="PF00583">
    <property type="entry name" value="Acetyltransf_1"/>
    <property type="match status" value="1"/>
</dbReference>
<keyword evidence="3" id="KW-0808">Transferase</keyword>
<dbReference type="RefSeq" id="WP_089776979.1">
    <property type="nucleotide sequence ID" value="NZ_CABLRR010000001.1"/>
</dbReference>
<reference evidence="4" key="1">
    <citation type="submission" date="2015-03" db="EMBL/GenBank/DDBJ databases">
        <authorList>
            <person name="Urmite Genomes"/>
        </authorList>
    </citation>
    <scope>NUCLEOTIDE SEQUENCE [LARGE SCALE GENOMIC DNA]</scope>
    <source>
        <strain evidence="4">Arc-Hr</strain>
    </source>
</reference>
<gene>
    <name evidence="3" type="primary">mshD_2</name>
    <name evidence="3" type="ORF">BN996_00461</name>
</gene>
<dbReference type="PANTHER" id="PTHR43617">
    <property type="entry name" value="L-AMINO ACID N-ACETYLTRANSFERASE"/>
    <property type="match status" value="1"/>
</dbReference>
<dbReference type="PANTHER" id="PTHR43617:SF34">
    <property type="entry name" value="PUTATIVE-RELATED"/>
    <property type="match status" value="1"/>
</dbReference>
<dbReference type="EMBL" id="CSTE01000001">
    <property type="protein sequence ID" value="CQR49007.1"/>
    <property type="molecule type" value="Genomic_DNA"/>
</dbReference>
<dbReference type="SUPFAM" id="SSF55729">
    <property type="entry name" value="Acyl-CoA N-acyltransferases (Nat)"/>
    <property type="match status" value="1"/>
</dbReference>
<evidence type="ECO:0000313" key="3">
    <source>
        <dbReference type="EMBL" id="CQR49007.1"/>
    </source>
</evidence>
<dbReference type="OrthoDB" id="51421at2157"/>
<organism evidence="3 4">
    <name type="scientific">Haloferax massiliensis</name>
    <dbReference type="NCBI Taxonomy" id="1476858"/>
    <lineage>
        <taxon>Archaea</taxon>
        <taxon>Methanobacteriati</taxon>
        <taxon>Methanobacteriota</taxon>
        <taxon>Stenosarchaea group</taxon>
        <taxon>Halobacteria</taxon>
        <taxon>Halobacteriales</taxon>
        <taxon>Haloferacaceae</taxon>
        <taxon>Haloferax</taxon>
    </lineage>
</organism>
<protein>
    <submittedName>
        <fullName evidence="3">Mycothiol acetyltransferase</fullName>
    </submittedName>
</protein>
<dbReference type="AlphaFoldDB" id="A0A0D6JM91"/>
<proteinExistence type="predicted"/>
<name>A0A0D6JM91_9EURY</name>
<dbReference type="InterPro" id="IPR000182">
    <property type="entry name" value="GNAT_dom"/>
</dbReference>
<dbReference type="Proteomes" id="UP000198902">
    <property type="component" value="Unassembled WGS sequence"/>
</dbReference>
<dbReference type="InterPro" id="IPR050276">
    <property type="entry name" value="MshD_Acetyltransferase"/>
</dbReference>